<name>A0A8J7UVY6_9BACT</name>
<keyword evidence="3" id="KW-0675">Receptor</keyword>
<dbReference type="AlphaFoldDB" id="A0A8J7UVY6"/>
<evidence type="ECO:0000313" key="3">
    <source>
        <dbReference type="EMBL" id="MBP3193066.1"/>
    </source>
</evidence>
<dbReference type="InterPro" id="IPR013784">
    <property type="entry name" value="Carb-bd-like_fold"/>
</dbReference>
<dbReference type="RefSeq" id="WP_210512358.1">
    <property type="nucleotide sequence ID" value="NZ_JAFIDN010000008.1"/>
</dbReference>
<dbReference type="Proteomes" id="UP000673975">
    <property type="component" value="Unassembled WGS sequence"/>
</dbReference>
<organism evidence="3 4">
    <name type="scientific">Natronogracilivirga saccharolytica</name>
    <dbReference type="NCBI Taxonomy" id="2812953"/>
    <lineage>
        <taxon>Bacteria</taxon>
        <taxon>Pseudomonadati</taxon>
        <taxon>Balneolota</taxon>
        <taxon>Balneolia</taxon>
        <taxon>Balneolales</taxon>
        <taxon>Cyclonatronaceae</taxon>
        <taxon>Natronogracilivirga</taxon>
    </lineage>
</organism>
<dbReference type="InterPro" id="IPR039426">
    <property type="entry name" value="TonB-dep_rcpt-like"/>
</dbReference>
<proteinExistence type="predicted"/>
<dbReference type="InterPro" id="IPR037066">
    <property type="entry name" value="Plug_dom_sf"/>
</dbReference>
<feature type="domain" description="TonB-dependent receptor plug" evidence="2">
    <location>
        <begin position="135"/>
        <end position="226"/>
    </location>
</feature>
<reference evidence="3" key="1">
    <citation type="submission" date="2021-02" db="EMBL/GenBank/DDBJ databases">
        <title>Natronogracilivirga saccharolytica gen. nov. sp. nov. a new anaerobic, haloalkiliphilic carbohydrate-fermenting bacterium from soda lake and proposing of Cyclonatronumiaceae fam. nov. in the phylum Balneolaeota.</title>
        <authorList>
            <person name="Zhilina T.N."/>
            <person name="Sorokin D.Y."/>
            <person name="Zavarzina D.G."/>
            <person name="Toshchakov S.V."/>
            <person name="Kublanov I.V."/>
        </authorList>
    </citation>
    <scope>NUCLEOTIDE SEQUENCE</scope>
    <source>
        <strain evidence="3">Z-1702</strain>
    </source>
</reference>
<keyword evidence="4" id="KW-1185">Reference proteome</keyword>
<sequence>MAIFDSFLPRIKRIRIFWITTLMLFGFTSLSLAQTGRVAGTVTAADDGEPLPGAHVMIVEEDAGAAADPDGNYSIVNVPPGTYTIEATAVGFASTTIEDVRVNIDQTTNVDIEMREEEFVGEEVVLVDERPVVERDVASSRANISAADMESLPVVDVSEAIGLQAGIQGLNVRGLGSQYMQFQVGGFSMRDERDNTPYTAISMTSVAEMQVQTGGFNAEYGNVQSGVVNVVTRSGDRDNYNADVIFRYSPPGKKHFGPSPNDPESFFMRPYLDDDVAWDGTDSGAWDRYTQRKYPEFEGWRNVEQSNLSPGSEYYGLSATAAQRLFEHEHRKDFAITEPDYDLDLGFGGPVPYVGEFLGNLRFWASHRRTQEMYLYPLSEDRYQDHSTHIKLTSDVIEGAGMTLDIEALFGSQSGTNNNNVGQPGIFRGAGGIAAAPSMHSYQRSVVFSSDYFAPTEVDRFMIGANFTRMVTDDTFYDISLSHFQSDYDTNPNPLRSDETVAVFGNDYEANEAPFGFQPEPSSGIGTGMRMGVGMSNSRDSSRVSYQTAEFDLTSQLTHFMQIKTGAEFVRTHSKVNYAAVDEFLQAGRTASRWDKKPLRGGLYAQTTLEFEGMVANLGLRADYHYANTTWYDFDPFDPALGPGNIDMMDDLLETTDTDHQVFLSPRLGVSFPITVESKLFFNYGHFRSMPQPENLYMIRRETLEDRVARIANPNMPLPQTVAYELGYEHSLMDQYLIRVTGYYSDMRNHTELVDYVSADDRISYSISEPNWYRDHRGFEVTLERGEGRFFTGFVNYTYMVTSQGRFGFPWQYENPAEQRQQERRYEPAETRPVARPYARVNLDFHTPADFGPEWGGFNPLERWNINLLANWQAGRWLTWTGPGAAPPGVSNNIQWRDEFNIDMRITREFEMQGTRIRLFADISNVLNTKRMSQWASYGFEDGDDYNRYMQSLHLPAEHEDEMMYEYVPGDDQPGDFRELDKDFVPIEARSTVSSDEVSSPNERALYYDTGTDEYFQWSDQEGDFIPADEDHVDHVLDNNKYIEMPNHQSFTFLNPRNVFFGIRVQF</sequence>
<dbReference type="Pfam" id="PF13620">
    <property type="entry name" value="CarboxypepD_reg"/>
    <property type="match status" value="1"/>
</dbReference>
<dbReference type="SUPFAM" id="SSF49452">
    <property type="entry name" value="Starch-binding domain-like"/>
    <property type="match status" value="1"/>
</dbReference>
<dbReference type="PANTHER" id="PTHR30069:SF29">
    <property type="entry name" value="HEMOGLOBIN AND HEMOGLOBIN-HAPTOGLOBIN-BINDING PROTEIN 1-RELATED"/>
    <property type="match status" value="1"/>
</dbReference>
<dbReference type="SUPFAM" id="SSF56935">
    <property type="entry name" value="Porins"/>
    <property type="match status" value="1"/>
</dbReference>
<dbReference type="Gene3D" id="2.60.40.1120">
    <property type="entry name" value="Carboxypeptidase-like, regulatory domain"/>
    <property type="match status" value="1"/>
</dbReference>
<dbReference type="GO" id="GO:0009279">
    <property type="term" value="C:cell outer membrane"/>
    <property type="evidence" value="ECO:0007669"/>
    <property type="project" value="TreeGrafter"/>
</dbReference>
<dbReference type="Pfam" id="PF07715">
    <property type="entry name" value="Plug"/>
    <property type="match status" value="1"/>
</dbReference>
<dbReference type="Gene3D" id="2.170.130.10">
    <property type="entry name" value="TonB-dependent receptor, plug domain"/>
    <property type="match status" value="1"/>
</dbReference>
<dbReference type="EMBL" id="JAFIDN010000008">
    <property type="protein sequence ID" value="MBP3193066.1"/>
    <property type="molecule type" value="Genomic_DNA"/>
</dbReference>
<gene>
    <name evidence="3" type="ORF">NATSA_10365</name>
</gene>
<keyword evidence="1" id="KW-0732">Signal</keyword>
<dbReference type="GO" id="GO:0044718">
    <property type="term" value="P:siderophore transmembrane transport"/>
    <property type="evidence" value="ECO:0007669"/>
    <property type="project" value="TreeGrafter"/>
</dbReference>
<evidence type="ECO:0000259" key="2">
    <source>
        <dbReference type="Pfam" id="PF07715"/>
    </source>
</evidence>
<evidence type="ECO:0000313" key="4">
    <source>
        <dbReference type="Proteomes" id="UP000673975"/>
    </source>
</evidence>
<evidence type="ECO:0000256" key="1">
    <source>
        <dbReference type="ARBA" id="ARBA00022729"/>
    </source>
</evidence>
<dbReference type="InterPro" id="IPR012910">
    <property type="entry name" value="Plug_dom"/>
</dbReference>
<comment type="caution">
    <text evidence="3">The sequence shown here is derived from an EMBL/GenBank/DDBJ whole genome shotgun (WGS) entry which is preliminary data.</text>
</comment>
<dbReference type="GO" id="GO:0015344">
    <property type="term" value="F:siderophore uptake transmembrane transporter activity"/>
    <property type="evidence" value="ECO:0007669"/>
    <property type="project" value="TreeGrafter"/>
</dbReference>
<dbReference type="PANTHER" id="PTHR30069">
    <property type="entry name" value="TONB-DEPENDENT OUTER MEMBRANE RECEPTOR"/>
    <property type="match status" value="1"/>
</dbReference>
<protein>
    <submittedName>
        <fullName evidence="3">TonB-dependent receptor</fullName>
    </submittedName>
</protein>
<accession>A0A8J7UVY6</accession>
<dbReference type="GO" id="GO:0030246">
    <property type="term" value="F:carbohydrate binding"/>
    <property type="evidence" value="ECO:0007669"/>
    <property type="project" value="InterPro"/>
</dbReference>